<dbReference type="OrthoDB" id="1450419at2"/>
<comment type="caution">
    <text evidence="1">The sequence shown here is derived from an EMBL/GenBank/DDBJ whole genome shotgun (WGS) entry which is preliminary data.</text>
</comment>
<dbReference type="RefSeq" id="WP_083250160.1">
    <property type="nucleotide sequence ID" value="NZ_CP034157.1"/>
</dbReference>
<accession>A0A1E5UFA4</accession>
<reference evidence="1 2" key="1">
    <citation type="submission" date="2016-09" db="EMBL/GenBank/DDBJ databases">
        <authorList>
            <person name="Capua I."/>
            <person name="De Benedictis P."/>
            <person name="Joannis T."/>
            <person name="Lombin L.H."/>
            <person name="Cattoli G."/>
        </authorList>
    </citation>
    <scope>NUCLEOTIDE SEQUENCE [LARGE SCALE GENOMIC DNA]</scope>
    <source>
        <strain evidence="1 2">NRS-1</strain>
    </source>
</reference>
<dbReference type="Proteomes" id="UP000095601">
    <property type="component" value="Unassembled WGS sequence"/>
</dbReference>
<dbReference type="AlphaFoldDB" id="A0A1E5UFA4"/>
<evidence type="ECO:0000313" key="2">
    <source>
        <dbReference type="Proteomes" id="UP000095601"/>
    </source>
</evidence>
<keyword evidence="2" id="KW-1185">Reference proteome</keyword>
<proteinExistence type="predicted"/>
<sequence>MEILYPSDLVKTEFEKIQAQFFNHFKRKVNNYKIEVSYREDKKLIKKQETKRDIFQKYVEINPVLKDLDELMKLDLS</sequence>
<organism evidence="1 2">
    <name type="scientific">Cloacibacterium normanense</name>
    <dbReference type="NCBI Taxonomy" id="237258"/>
    <lineage>
        <taxon>Bacteria</taxon>
        <taxon>Pseudomonadati</taxon>
        <taxon>Bacteroidota</taxon>
        <taxon>Flavobacteriia</taxon>
        <taxon>Flavobacteriales</taxon>
        <taxon>Weeksellaceae</taxon>
    </lineage>
</organism>
<gene>
    <name evidence="1" type="ORF">BHF72_2235</name>
</gene>
<name>A0A1E5UFA4_9FLAO</name>
<protein>
    <submittedName>
        <fullName evidence="1">Uncharacterized protein</fullName>
    </submittedName>
</protein>
<dbReference type="KEGG" id="cnr:EB819_04440"/>
<dbReference type="EMBL" id="MKGI01000043">
    <property type="protein sequence ID" value="OEL11365.1"/>
    <property type="molecule type" value="Genomic_DNA"/>
</dbReference>
<evidence type="ECO:0000313" key="1">
    <source>
        <dbReference type="EMBL" id="OEL11365.1"/>
    </source>
</evidence>
<dbReference type="STRING" id="237258.SAMN04489756_101126"/>